<dbReference type="SUPFAM" id="SSF51126">
    <property type="entry name" value="Pectin lyase-like"/>
    <property type="match status" value="2"/>
</dbReference>
<dbReference type="EMBL" id="JAAGNZ010000002">
    <property type="protein sequence ID" value="NEU69562.1"/>
    <property type="molecule type" value="Genomic_DNA"/>
</dbReference>
<evidence type="ECO:0000259" key="3">
    <source>
        <dbReference type="Pfam" id="PF13229"/>
    </source>
</evidence>
<feature type="region of interest" description="Disordered" evidence="1">
    <location>
        <begin position="1096"/>
        <end position="1118"/>
    </location>
</feature>
<dbReference type="Pfam" id="PF01345">
    <property type="entry name" value="DUF11"/>
    <property type="match status" value="2"/>
</dbReference>
<dbReference type="Proteomes" id="UP000477386">
    <property type="component" value="Unassembled WGS sequence"/>
</dbReference>
<dbReference type="InterPro" id="IPR013783">
    <property type="entry name" value="Ig-like_fold"/>
</dbReference>
<feature type="domain" description="Right handed beta helix" evidence="3">
    <location>
        <begin position="258"/>
        <end position="369"/>
    </location>
</feature>
<dbReference type="InterPro" id="IPR012334">
    <property type="entry name" value="Pectin_lyas_fold"/>
</dbReference>
<dbReference type="InterPro" id="IPR011050">
    <property type="entry name" value="Pectin_lyase_fold/virulence"/>
</dbReference>
<dbReference type="InterPro" id="IPR006626">
    <property type="entry name" value="PbH1"/>
</dbReference>
<name>A0A6M0INM9_9BACT</name>
<reference evidence="4 5" key="1">
    <citation type="submission" date="2020-02" db="EMBL/GenBank/DDBJ databases">
        <title>Draft genome sequence of two Spirosoma agri KCTC 52727 and Spirosoma terrae KCTC 52035.</title>
        <authorList>
            <person name="Rojas J."/>
            <person name="Ambika Manirajan B."/>
            <person name="Ratering S."/>
            <person name="Suarez C."/>
            <person name="Schnell S."/>
        </authorList>
    </citation>
    <scope>NUCLEOTIDE SEQUENCE [LARGE SCALE GENOMIC DNA]</scope>
    <source>
        <strain evidence="4 5">KCTC 52727</strain>
    </source>
</reference>
<dbReference type="Gene3D" id="2.60.40.10">
    <property type="entry name" value="Immunoglobulins"/>
    <property type="match status" value="1"/>
</dbReference>
<dbReference type="PANTHER" id="PTHR36453">
    <property type="entry name" value="SECRETED PROTEIN-RELATED"/>
    <property type="match status" value="1"/>
</dbReference>
<comment type="caution">
    <text evidence="4">The sequence shown here is derived from an EMBL/GenBank/DDBJ whole genome shotgun (WGS) entry which is preliminary data.</text>
</comment>
<dbReference type="AlphaFoldDB" id="A0A6M0INM9"/>
<dbReference type="Pfam" id="PF13229">
    <property type="entry name" value="Beta_helix"/>
    <property type="match status" value="2"/>
</dbReference>
<dbReference type="InterPro" id="IPR001434">
    <property type="entry name" value="OmcB-like_DUF11"/>
</dbReference>
<dbReference type="InterPro" id="IPR047589">
    <property type="entry name" value="DUF11_rpt"/>
</dbReference>
<feature type="region of interest" description="Disordered" evidence="1">
    <location>
        <begin position="932"/>
        <end position="952"/>
    </location>
</feature>
<evidence type="ECO:0000313" key="5">
    <source>
        <dbReference type="Proteomes" id="UP000477386"/>
    </source>
</evidence>
<dbReference type="Gene3D" id="2.160.20.10">
    <property type="entry name" value="Single-stranded right-handed beta-helix, Pectin lyase-like"/>
    <property type="match status" value="2"/>
</dbReference>
<protein>
    <submittedName>
        <fullName evidence="4">DUF11 domain-containing protein</fullName>
    </submittedName>
</protein>
<feature type="domain" description="Right handed beta helix" evidence="3">
    <location>
        <begin position="382"/>
        <end position="534"/>
    </location>
</feature>
<dbReference type="SMART" id="SM00710">
    <property type="entry name" value="PbH1"/>
    <property type="match status" value="7"/>
</dbReference>
<feature type="compositionally biased region" description="Polar residues" evidence="1">
    <location>
        <begin position="932"/>
        <end position="946"/>
    </location>
</feature>
<sequence>MSFAIYHKVAIAFCKRRTTFIAFLLTIFFLIQLSVLGQSNYYVSNAGSDSNNGKTVSTPFQSLSKVNSIDLQPGDSVLFRRGDTFRGTLLIRKSGSSSRSIVFDAYGNGEKPILSGSVPVTNWSSVGGNVWQAYCPSCGPAVTGLYRNNISLPLGRYPNTDAPNKGNLTINAHTEKYQIFIQEQLPNDIDWKGAEVVMRPTAWIIDRAVVDHQYGNAFNLFNNSSYYPRDNSEVFFQNHPGTLDKNGEWCYNASTKNILIYDEQNKPNDQSIQATVYGRGIDLANVSYVTIRNLYITQTLNTSLLAQNVSNLTLSNIDAINTGEDGLIILGSGKNLLLENNKVITAYNNGAWIDFYQNVVLRGNTFRHIGDVPGRGKSGDGQYNGITSKADQNVLIENNRLDSIGYNGITFWNNTTIRRNVISNYCYSKIDGGGLYCWNGSKASMTNIHLNSNILYTNPRGNTPWSDYAIGIFLDDCVENVEINNNTIFGNTQWGVFLHGNNNITFTDNTLFDNSTCQLVVYHNGGACPIRNDVITRNTIVSKLPSQLVAQYESNANDLNQYGLIDSNYYARPFNEAESIRGVINSTYGNNFSLPDWRSFSGGLDIHSKSSPITYSEYKNEGSGGVTRVNSTFETSSDDWFVIYSRYNNAVVSQDNTNKLDGGSLRVDFPSLSGQSNTYAQIVKRISTLTREKAYVLRFDALSTANANLLVYLRQYGPPFQEYTKRYTIAMSPTRKSYELPFTALDNGVDPVIMFQIDGQEPTFWLDNVRLQEDASIRNNPNDFIKLFYNPTLKDSTIILTDRYRDVKNQLYTSSLILKPFTSVVLFKDTLPTRPADLSLSFQSDKRFISVGDSATFQVRISNQGDTPASLARWTVRLPANSEFVNIGVGPYSDNVLTGTLNQLAPSADTTFTFAVKPTAPGLFRLAAQLTTATSPDPDSSPNSGTADGEDDMAIVDLRVGTSTMNVYDSPNPTQRPLPPLLSNQPVPNPSQADLSLRMEVTNRAPSVGDVITYTLYVTNAGGSSANGVQLQNLLPDGLDLVATPNWTANGRLLSTTLPTVGAGVTISTAFQARVLTTGLWIDQAQISAASIDDPDSVPGNGYVNGEDDTAQLDVRVR</sequence>
<dbReference type="Gene3D" id="2.60.120.260">
    <property type="entry name" value="Galactose-binding domain-like"/>
    <property type="match status" value="1"/>
</dbReference>
<dbReference type="SUPFAM" id="SSF49785">
    <property type="entry name" value="Galactose-binding domain-like"/>
    <property type="match status" value="1"/>
</dbReference>
<dbReference type="InterPro" id="IPR008979">
    <property type="entry name" value="Galactose-bd-like_sf"/>
</dbReference>
<feature type="domain" description="DUF11" evidence="2">
    <location>
        <begin position="994"/>
        <end position="1097"/>
    </location>
</feature>
<keyword evidence="5" id="KW-1185">Reference proteome</keyword>
<dbReference type="RefSeq" id="WP_164042005.1">
    <property type="nucleotide sequence ID" value="NZ_JAAGNZ010000002.1"/>
</dbReference>
<organism evidence="4 5">
    <name type="scientific">Spirosoma agri</name>
    <dbReference type="NCBI Taxonomy" id="1987381"/>
    <lineage>
        <taxon>Bacteria</taxon>
        <taxon>Pseudomonadati</taxon>
        <taxon>Bacteroidota</taxon>
        <taxon>Cytophagia</taxon>
        <taxon>Cytophagales</taxon>
        <taxon>Cytophagaceae</taxon>
        <taxon>Spirosoma</taxon>
    </lineage>
</organism>
<dbReference type="NCBIfam" id="TIGR01451">
    <property type="entry name" value="B_ant_repeat"/>
    <property type="match status" value="1"/>
</dbReference>
<evidence type="ECO:0000256" key="1">
    <source>
        <dbReference type="SAM" id="MobiDB-lite"/>
    </source>
</evidence>
<evidence type="ECO:0000259" key="2">
    <source>
        <dbReference type="Pfam" id="PF01345"/>
    </source>
</evidence>
<accession>A0A6M0INM9</accession>
<dbReference type="PANTHER" id="PTHR36453:SF1">
    <property type="entry name" value="RIGHT HANDED BETA HELIX DOMAIN-CONTAINING PROTEIN"/>
    <property type="match status" value="1"/>
</dbReference>
<feature type="domain" description="DUF11" evidence="2">
    <location>
        <begin position="837"/>
        <end position="947"/>
    </location>
</feature>
<dbReference type="InterPro" id="IPR039448">
    <property type="entry name" value="Beta_helix"/>
</dbReference>
<evidence type="ECO:0000313" key="4">
    <source>
        <dbReference type="EMBL" id="NEU69562.1"/>
    </source>
</evidence>
<gene>
    <name evidence="4" type="ORF">GK091_21960</name>
</gene>
<proteinExistence type="predicted"/>